<reference evidence="6 7" key="1">
    <citation type="submission" date="2020-11" db="EMBL/GenBank/DDBJ databases">
        <title>Corynebacterium sp. MC1420.</title>
        <authorList>
            <person name="Zhou J."/>
        </authorList>
    </citation>
    <scope>NUCLEOTIDE SEQUENCE [LARGE SCALE GENOMIC DNA]</scope>
    <source>
        <strain evidence="6 7">MC1420</strain>
    </source>
</reference>
<protein>
    <submittedName>
        <fullName evidence="6">TetR family transcriptional regulator</fullName>
    </submittedName>
</protein>
<keyword evidence="3" id="KW-0804">Transcription</keyword>
<organism evidence="6 7">
    <name type="scientific">Corynebacterium qintianiae</name>
    <dbReference type="NCBI Taxonomy" id="2709392"/>
    <lineage>
        <taxon>Bacteria</taxon>
        <taxon>Bacillati</taxon>
        <taxon>Actinomycetota</taxon>
        <taxon>Actinomycetes</taxon>
        <taxon>Mycobacteriales</taxon>
        <taxon>Corynebacteriaceae</taxon>
        <taxon>Corynebacterium</taxon>
    </lineage>
</organism>
<dbReference type="SUPFAM" id="SSF46689">
    <property type="entry name" value="Homeodomain-like"/>
    <property type="match status" value="1"/>
</dbReference>
<feature type="domain" description="HTH tetR-type" evidence="5">
    <location>
        <begin position="2"/>
        <end position="62"/>
    </location>
</feature>
<dbReference type="PANTHER" id="PTHR30055">
    <property type="entry name" value="HTH-TYPE TRANSCRIPTIONAL REGULATOR RUTR"/>
    <property type="match status" value="1"/>
</dbReference>
<gene>
    <name evidence="6" type="ORF">G7Y29_07105</name>
</gene>
<dbReference type="Pfam" id="PF00440">
    <property type="entry name" value="TetR_N"/>
    <property type="match status" value="1"/>
</dbReference>
<keyword evidence="7" id="KW-1185">Reference proteome</keyword>
<evidence type="ECO:0000256" key="3">
    <source>
        <dbReference type="ARBA" id="ARBA00023163"/>
    </source>
</evidence>
<evidence type="ECO:0000259" key="5">
    <source>
        <dbReference type="PROSITE" id="PS50977"/>
    </source>
</evidence>
<evidence type="ECO:0000313" key="6">
    <source>
        <dbReference type="EMBL" id="QPK82652.1"/>
    </source>
</evidence>
<sequence length="189" mass="19472">MQLSRESISRAALGILDEYGLADVTMRRVASTLGVAPGALYWHIENKQELISAIASLIVSPLIDAPAHCSPAELCTRLRDTLLGHRDGAEVVITAMSQPGSAVAASLTHLMRAAVERELEGAEMGASTSDRRSAADGLLYMTLGATTVHQSASQLAEATGELPAAGRVAGPEVGPAVSFLVAGLRGGSA</sequence>
<proteinExistence type="predicted"/>
<dbReference type="Gene3D" id="1.10.357.10">
    <property type="entry name" value="Tetracycline Repressor, domain 2"/>
    <property type="match status" value="1"/>
</dbReference>
<evidence type="ECO:0000256" key="1">
    <source>
        <dbReference type="ARBA" id="ARBA00023015"/>
    </source>
</evidence>
<dbReference type="RefSeq" id="WP_165002608.1">
    <property type="nucleotide sequence ID" value="NZ_CP064955.1"/>
</dbReference>
<dbReference type="Gene3D" id="1.10.10.60">
    <property type="entry name" value="Homeodomain-like"/>
    <property type="match status" value="1"/>
</dbReference>
<evidence type="ECO:0000256" key="4">
    <source>
        <dbReference type="PROSITE-ProRule" id="PRU00335"/>
    </source>
</evidence>
<dbReference type="GO" id="GO:0003700">
    <property type="term" value="F:DNA-binding transcription factor activity"/>
    <property type="evidence" value="ECO:0007669"/>
    <property type="project" value="TreeGrafter"/>
</dbReference>
<feature type="DNA-binding region" description="H-T-H motif" evidence="4">
    <location>
        <begin position="25"/>
        <end position="44"/>
    </location>
</feature>
<dbReference type="PROSITE" id="PS50977">
    <property type="entry name" value="HTH_TETR_2"/>
    <property type="match status" value="1"/>
</dbReference>
<dbReference type="EMBL" id="CP064955">
    <property type="protein sequence ID" value="QPK82652.1"/>
    <property type="molecule type" value="Genomic_DNA"/>
</dbReference>
<dbReference type="KEGG" id="cqn:G7Y29_07105"/>
<dbReference type="GO" id="GO:0000976">
    <property type="term" value="F:transcription cis-regulatory region binding"/>
    <property type="evidence" value="ECO:0007669"/>
    <property type="project" value="TreeGrafter"/>
</dbReference>
<dbReference type="InterPro" id="IPR009057">
    <property type="entry name" value="Homeodomain-like_sf"/>
</dbReference>
<evidence type="ECO:0000313" key="7">
    <source>
        <dbReference type="Proteomes" id="UP000594586"/>
    </source>
</evidence>
<dbReference type="InterPro" id="IPR050109">
    <property type="entry name" value="HTH-type_TetR-like_transc_reg"/>
</dbReference>
<dbReference type="PRINTS" id="PR00455">
    <property type="entry name" value="HTHTETR"/>
</dbReference>
<dbReference type="PANTHER" id="PTHR30055:SF151">
    <property type="entry name" value="TRANSCRIPTIONAL REGULATORY PROTEIN"/>
    <property type="match status" value="1"/>
</dbReference>
<dbReference type="AlphaFoldDB" id="A0A7T0PFA6"/>
<accession>A0A7T0PFA6</accession>
<evidence type="ECO:0000256" key="2">
    <source>
        <dbReference type="ARBA" id="ARBA00023125"/>
    </source>
</evidence>
<dbReference type="Proteomes" id="UP000594586">
    <property type="component" value="Chromosome"/>
</dbReference>
<dbReference type="InterPro" id="IPR001647">
    <property type="entry name" value="HTH_TetR"/>
</dbReference>
<keyword evidence="2 4" id="KW-0238">DNA-binding</keyword>
<keyword evidence="1" id="KW-0805">Transcription regulation</keyword>
<name>A0A7T0PFA6_9CORY</name>